<dbReference type="EMBL" id="CAJFDI010000005">
    <property type="protein sequence ID" value="CAD5233169.1"/>
    <property type="molecule type" value="Genomic_DNA"/>
</dbReference>
<accession>A0A7I8XP55</accession>
<reference evidence="2" key="1">
    <citation type="submission" date="2020-09" db="EMBL/GenBank/DDBJ databases">
        <authorList>
            <person name="Kikuchi T."/>
        </authorList>
    </citation>
    <scope>NUCLEOTIDE SEQUENCE</scope>
    <source>
        <strain evidence="2">Ka4C1</strain>
    </source>
</reference>
<evidence type="ECO:0000256" key="1">
    <source>
        <dbReference type="SAM" id="SignalP"/>
    </source>
</evidence>
<dbReference type="AlphaFoldDB" id="A0A7I8XP55"/>
<keyword evidence="3" id="KW-1185">Reference proteome</keyword>
<dbReference type="Gene3D" id="2.40.70.10">
    <property type="entry name" value="Acid Proteases"/>
    <property type="match status" value="2"/>
</dbReference>
<dbReference type="SUPFAM" id="SSF50630">
    <property type="entry name" value="Acid proteases"/>
    <property type="match status" value="1"/>
</dbReference>
<organism evidence="2 3">
    <name type="scientific">Bursaphelenchus xylophilus</name>
    <name type="common">Pinewood nematode worm</name>
    <name type="synonym">Aphelenchoides xylophilus</name>
    <dbReference type="NCBI Taxonomy" id="6326"/>
    <lineage>
        <taxon>Eukaryota</taxon>
        <taxon>Metazoa</taxon>
        <taxon>Ecdysozoa</taxon>
        <taxon>Nematoda</taxon>
        <taxon>Chromadorea</taxon>
        <taxon>Rhabditida</taxon>
        <taxon>Tylenchina</taxon>
        <taxon>Tylenchomorpha</taxon>
        <taxon>Aphelenchoidea</taxon>
        <taxon>Aphelenchoididae</taxon>
        <taxon>Bursaphelenchus</taxon>
    </lineage>
</organism>
<sequence length="377" mass="43437">MMFLALLIVTKFVVATNLSSSGTNRRNLIFNIDQLFVETSDAIRFGSNKQRLYPQFSLTTSEISVRATLDDEDAFGHCRKYCSSPEFCRLYCPMACCFPKASIKKYDTKSEMAYDKNSTLLKVSNRFWISPTLQSYGVYAEDEVFVQLENQEAFSIGRTDIALVLIQLIFNYFFDSGVDKIGLARSPDSKNLVERLYDQGRVSSAVVTIVHAPHYKLAIGDYHNEHCRSPWNKVESLGDREWMLGLSGYRLLTHESDERSRAILVGDDIVGMPRFLLNAFINENVLAPREMHDNKNFYVFNRTKFKSQYYFTTDNGFRLDLRDFFDAGDSDLVSVAINAVDINPDNVHWLLSHVLYYCYCVRLDYHQNTIEFARHVV</sequence>
<comment type="caution">
    <text evidence="2">The sequence shown here is derived from an EMBL/GenBank/DDBJ whole genome shotgun (WGS) entry which is preliminary data.</text>
</comment>
<dbReference type="EMBL" id="CAJFCV020000005">
    <property type="protein sequence ID" value="CAG9126762.1"/>
    <property type="molecule type" value="Genomic_DNA"/>
</dbReference>
<evidence type="ECO:0000313" key="3">
    <source>
        <dbReference type="Proteomes" id="UP000659654"/>
    </source>
</evidence>
<protein>
    <submittedName>
        <fullName evidence="2">(pine wood nematode) hypothetical protein</fullName>
    </submittedName>
</protein>
<dbReference type="Proteomes" id="UP000582659">
    <property type="component" value="Unassembled WGS sequence"/>
</dbReference>
<dbReference type="SMR" id="A0A7I8XP55"/>
<feature type="chain" id="PRO_5035385178" evidence="1">
    <location>
        <begin position="16"/>
        <end position="377"/>
    </location>
</feature>
<gene>
    <name evidence="2" type="ORF">BXYJ_LOCUS13260</name>
</gene>
<dbReference type="Proteomes" id="UP000659654">
    <property type="component" value="Unassembled WGS sequence"/>
</dbReference>
<proteinExistence type="predicted"/>
<keyword evidence="1" id="KW-0732">Signal</keyword>
<evidence type="ECO:0000313" key="2">
    <source>
        <dbReference type="EMBL" id="CAD5233169.1"/>
    </source>
</evidence>
<name>A0A7I8XP55_BURXY</name>
<dbReference type="InterPro" id="IPR021109">
    <property type="entry name" value="Peptidase_aspartic_dom_sf"/>
</dbReference>
<feature type="signal peptide" evidence="1">
    <location>
        <begin position="1"/>
        <end position="15"/>
    </location>
</feature>